<dbReference type="Proteomes" id="UP000886251">
    <property type="component" value="Unassembled WGS sequence"/>
</dbReference>
<dbReference type="Pfam" id="PF17186">
    <property type="entry name" value="Lipocalin_9"/>
    <property type="match status" value="1"/>
</dbReference>
<feature type="domain" description="AttH" evidence="1">
    <location>
        <begin position="64"/>
        <end position="236"/>
    </location>
</feature>
<gene>
    <name evidence="2" type="ORF">ENI96_08705</name>
</gene>
<dbReference type="EMBL" id="DRKP01000098">
    <property type="protein sequence ID" value="HEB96495.1"/>
    <property type="molecule type" value="Genomic_DNA"/>
</dbReference>
<dbReference type="InterPro" id="IPR010791">
    <property type="entry name" value="AttH_dom"/>
</dbReference>
<evidence type="ECO:0000259" key="1">
    <source>
        <dbReference type="Pfam" id="PF07143"/>
    </source>
</evidence>
<organism evidence="2 3">
    <name type="scientific">Sedimenticola thiotaurini</name>
    <dbReference type="NCBI Taxonomy" id="1543721"/>
    <lineage>
        <taxon>Bacteria</taxon>
        <taxon>Pseudomonadati</taxon>
        <taxon>Pseudomonadota</taxon>
        <taxon>Gammaproteobacteria</taxon>
        <taxon>Chromatiales</taxon>
        <taxon>Sedimenticolaceae</taxon>
        <taxon>Sedimenticola</taxon>
    </lineage>
</organism>
<accession>A0A831RP20</accession>
<dbReference type="InterPro" id="IPR023374">
    <property type="entry name" value="AttH-like_dom_sf"/>
</dbReference>
<proteinExistence type="predicted"/>
<reference evidence="2" key="1">
    <citation type="journal article" date="2020" name="mSystems">
        <title>Genome- and Community-Level Interaction Insights into Carbon Utilization and Element Cycling Functions of Hydrothermarchaeota in Hydrothermal Sediment.</title>
        <authorList>
            <person name="Zhou Z."/>
            <person name="Liu Y."/>
            <person name="Xu W."/>
            <person name="Pan J."/>
            <person name="Luo Z.H."/>
            <person name="Li M."/>
        </authorList>
    </citation>
    <scope>NUCLEOTIDE SEQUENCE [LARGE SCALE GENOMIC DNA]</scope>
    <source>
        <strain evidence="2">HyVt-443</strain>
    </source>
</reference>
<evidence type="ECO:0000313" key="3">
    <source>
        <dbReference type="Proteomes" id="UP000886251"/>
    </source>
</evidence>
<dbReference type="SUPFAM" id="SSF159245">
    <property type="entry name" value="AttH-like"/>
    <property type="match status" value="1"/>
</dbReference>
<dbReference type="AlphaFoldDB" id="A0A831RP20"/>
<dbReference type="Gene3D" id="2.40.370.10">
    <property type="entry name" value="AttH-like domain"/>
    <property type="match status" value="2"/>
</dbReference>
<name>A0A831RP20_9GAMM</name>
<dbReference type="PANTHER" id="PTHR38591">
    <property type="entry name" value="HYDROLASE"/>
    <property type="match status" value="1"/>
</dbReference>
<evidence type="ECO:0000313" key="2">
    <source>
        <dbReference type="EMBL" id="HEB96495.1"/>
    </source>
</evidence>
<comment type="caution">
    <text evidence="2">The sequence shown here is derived from an EMBL/GenBank/DDBJ whole genome shotgun (WGS) entry which is preliminary data.</text>
</comment>
<dbReference type="Pfam" id="PF07143">
    <property type="entry name" value="CrtC"/>
    <property type="match status" value="1"/>
</dbReference>
<sequence length="367" mass="40765">MGAFLASGLLLLGACERGAPPPPPRFTIAALLGEQGAGGFARATAVRPFRFPADHGPHPGFRSEWWYLTGNLRGADGREYGFQATFFRFALAPGPVTGDSAWRGNQVWMAHAALSDPAQGEHLADERFSREGPGLAGARAGPFRVWLDDWRLGADGMEGEWRLQLPARGFTLDLRLRPASPVVLQGDRGLSRKGAAPGNASYYYSIPRLQVEGRIRQGERGITVTGLAWLDREWSSSALEPQQAGWDWFSLQLRDGRNLMFYRLRRRGGGTDPHSGGSLSDGDGLIRRLGPDQVRLTPLARWRGYPVEWRLQLAGEPHGWRIRPLLRDQEMRLSIRYWEGAVEVIDEVDGTPLGRGYLELTGYRPSR</sequence>
<protein>
    <submittedName>
        <fullName evidence="2">Carotenoid 1,2-hydratase</fullName>
    </submittedName>
</protein>
<dbReference type="PANTHER" id="PTHR38591:SF1">
    <property type="entry name" value="BLL1000 PROTEIN"/>
    <property type="match status" value="1"/>
</dbReference>